<evidence type="ECO:0000313" key="2">
    <source>
        <dbReference type="Proteomes" id="UP000828390"/>
    </source>
</evidence>
<evidence type="ECO:0000313" key="1">
    <source>
        <dbReference type="EMBL" id="KAH3733296.1"/>
    </source>
</evidence>
<organism evidence="1 2">
    <name type="scientific">Dreissena polymorpha</name>
    <name type="common">Zebra mussel</name>
    <name type="synonym">Mytilus polymorpha</name>
    <dbReference type="NCBI Taxonomy" id="45954"/>
    <lineage>
        <taxon>Eukaryota</taxon>
        <taxon>Metazoa</taxon>
        <taxon>Spiralia</taxon>
        <taxon>Lophotrochozoa</taxon>
        <taxon>Mollusca</taxon>
        <taxon>Bivalvia</taxon>
        <taxon>Autobranchia</taxon>
        <taxon>Heteroconchia</taxon>
        <taxon>Euheterodonta</taxon>
        <taxon>Imparidentia</taxon>
        <taxon>Neoheterodontei</taxon>
        <taxon>Myida</taxon>
        <taxon>Dreissenoidea</taxon>
        <taxon>Dreissenidae</taxon>
        <taxon>Dreissena</taxon>
    </lineage>
</organism>
<comment type="caution">
    <text evidence="1">The sequence shown here is derived from an EMBL/GenBank/DDBJ whole genome shotgun (WGS) entry which is preliminary data.</text>
</comment>
<gene>
    <name evidence="1" type="ORF">DPMN_039721</name>
</gene>
<feature type="non-terminal residue" evidence="1">
    <location>
        <position position="1"/>
    </location>
</feature>
<sequence>MSQTCIGLDPWSSHLVDCNRYQEALLVKVYAALPGSTTKDCIPQARNLSLVVTTGSARVNKRPVALDIRNPDPHEILIQSSTYGELTKVRRIIIP</sequence>
<dbReference type="EMBL" id="JAIWYP010000011">
    <property type="protein sequence ID" value="KAH3733296.1"/>
    <property type="molecule type" value="Genomic_DNA"/>
</dbReference>
<name>A0A9D4CWH5_DREPO</name>
<keyword evidence="2" id="KW-1185">Reference proteome</keyword>
<proteinExistence type="predicted"/>
<dbReference type="Proteomes" id="UP000828390">
    <property type="component" value="Unassembled WGS sequence"/>
</dbReference>
<reference evidence="1" key="1">
    <citation type="journal article" date="2019" name="bioRxiv">
        <title>The Genome of the Zebra Mussel, Dreissena polymorpha: A Resource for Invasive Species Research.</title>
        <authorList>
            <person name="McCartney M.A."/>
            <person name="Auch B."/>
            <person name="Kono T."/>
            <person name="Mallez S."/>
            <person name="Zhang Y."/>
            <person name="Obille A."/>
            <person name="Becker A."/>
            <person name="Abrahante J.E."/>
            <person name="Garbe J."/>
            <person name="Badalamenti J.P."/>
            <person name="Herman A."/>
            <person name="Mangelson H."/>
            <person name="Liachko I."/>
            <person name="Sullivan S."/>
            <person name="Sone E.D."/>
            <person name="Koren S."/>
            <person name="Silverstein K.A.T."/>
            <person name="Beckman K.B."/>
            <person name="Gohl D.M."/>
        </authorList>
    </citation>
    <scope>NUCLEOTIDE SEQUENCE</scope>
    <source>
        <strain evidence="1">Duluth1</strain>
        <tissue evidence="1">Whole animal</tissue>
    </source>
</reference>
<protein>
    <submittedName>
        <fullName evidence="1">Uncharacterized protein</fullName>
    </submittedName>
</protein>
<reference evidence="1" key="2">
    <citation type="submission" date="2020-11" db="EMBL/GenBank/DDBJ databases">
        <authorList>
            <person name="McCartney M.A."/>
            <person name="Auch B."/>
            <person name="Kono T."/>
            <person name="Mallez S."/>
            <person name="Becker A."/>
            <person name="Gohl D.M."/>
            <person name="Silverstein K.A.T."/>
            <person name="Koren S."/>
            <person name="Bechman K.B."/>
            <person name="Herman A."/>
            <person name="Abrahante J.E."/>
            <person name="Garbe J."/>
        </authorList>
    </citation>
    <scope>NUCLEOTIDE SEQUENCE</scope>
    <source>
        <strain evidence="1">Duluth1</strain>
        <tissue evidence="1">Whole animal</tissue>
    </source>
</reference>
<accession>A0A9D4CWH5</accession>
<dbReference type="AlphaFoldDB" id="A0A9D4CWH5"/>